<keyword evidence="3" id="KW-1185">Reference proteome</keyword>
<evidence type="ECO:0000313" key="3">
    <source>
        <dbReference type="Proteomes" id="UP001274830"/>
    </source>
</evidence>
<evidence type="ECO:0000256" key="1">
    <source>
        <dbReference type="SAM" id="MobiDB-lite"/>
    </source>
</evidence>
<name>A0AAE0WQD2_9PEZI</name>
<reference evidence="2" key="1">
    <citation type="submission" date="2023-07" db="EMBL/GenBank/DDBJ databases">
        <title>Black Yeasts Isolated from many extreme environments.</title>
        <authorList>
            <person name="Coleine C."/>
            <person name="Stajich J.E."/>
            <person name="Selbmann L."/>
        </authorList>
    </citation>
    <scope>NUCLEOTIDE SEQUENCE</scope>
    <source>
        <strain evidence="2">CCFEE 5485</strain>
    </source>
</reference>
<evidence type="ECO:0000313" key="2">
    <source>
        <dbReference type="EMBL" id="KAK3675936.1"/>
    </source>
</evidence>
<organism evidence="2 3">
    <name type="scientific">Recurvomyces mirabilis</name>
    <dbReference type="NCBI Taxonomy" id="574656"/>
    <lineage>
        <taxon>Eukaryota</taxon>
        <taxon>Fungi</taxon>
        <taxon>Dikarya</taxon>
        <taxon>Ascomycota</taxon>
        <taxon>Pezizomycotina</taxon>
        <taxon>Dothideomycetes</taxon>
        <taxon>Dothideomycetidae</taxon>
        <taxon>Mycosphaerellales</taxon>
        <taxon>Teratosphaeriaceae</taxon>
        <taxon>Recurvomyces</taxon>
    </lineage>
</organism>
<gene>
    <name evidence="2" type="ORF">LTR78_004128</name>
</gene>
<dbReference type="Proteomes" id="UP001274830">
    <property type="component" value="Unassembled WGS sequence"/>
</dbReference>
<dbReference type="AlphaFoldDB" id="A0AAE0WQD2"/>
<feature type="region of interest" description="Disordered" evidence="1">
    <location>
        <begin position="277"/>
        <end position="310"/>
    </location>
</feature>
<comment type="caution">
    <text evidence="2">The sequence shown here is derived from an EMBL/GenBank/DDBJ whole genome shotgun (WGS) entry which is preliminary data.</text>
</comment>
<accession>A0AAE0WQD2</accession>
<sequence>MAAPPPALLNGPSNQLIDRIAQREAARDRWFDRDLARTATLTTRAPGPPWAAAPAFAGVALPQIYAPPVPGWMAAATAAGRVGYPRNCNDRVNHAGVPGAPDCASEWNPGALGLPAVGLGIRWFRRTTCRNHAAAHGLGFWQCRYCSDHTKQMQWHLDIEDRIESAPQFIFSDANVRAGVAPVVPEPIRNTINAAGALVPGTATTVWRTRLCIDCEFVEKLLCADRANYAIEADELQLPGYMFMRDHCPGQNNQQLGFPYSTCVCFGDLDGPYNKSNSKRRVASKHDNAQWGHSPRFASIGPQESGTREL</sequence>
<protein>
    <submittedName>
        <fullName evidence="2">Uncharacterized protein</fullName>
    </submittedName>
</protein>
<dbReference type="EMBL" id="JAUTXT010000012">
    <property type="protein sequence ID" value="KAK3675936.1"/>
    <property type="molecule type" value="Genomic_DNA"/>
</dbReference>
<proteinExistence type="predicted"/>